<sequence length="135" mass="14979">MGKNARYLAAGKRAWEPSQLALAAKALESAAAPVVQDEDDATQRSSTRSRGLEATGFYDMPAHSIAPVGWAGRDFATLCLDVVFINPVHNWDRKAWSAQREMLQCLDSSTITAQHMGIERERKQFESNRTNTVNI</sequence>
<organism evidence="2 3">
    <name type="scientific">Mycena chlorophos</name>
    <name type="common">Agaric fungus</name>
    <name type="synonym">Agaricus chlorophos</name>
    <dbReference type="NCBI Taxonomy" id="658473"/>
    <lineage>
        <taxon>Eukaryota</taxon>
        <taxon>Fungi</taxon>
        <taxon>Dikarya</taxon>
        <taxon>Basidiomycota</taxon>
        <taxon>Agaricomycotina</taxon>
        <taxon>Agaricomycetes</taxon>
        <taxon>Agaricomycetidae</taxon>
        <taxon>Agaricales</taxon>
        <taxon>Marasmiineae</taxon>
        <taxon>Mycenaceae</taxon>
        <taxon>Mycena</taxon>
    </lineage>
</organism>
<feature type="region of interest" description="Disordered" evidence="1">
    <location>
        <begin position="30"/>
        <end position="52"/>
    </location>
</feature>
<dbReference type="Proteomes" id="UP000815677">
    <property type="component" value="Unassembled WGS sequence"/>
</dbReference>
<evidence type="ECO:0000313" key="3">
    <source>
        <dbReference type="Proteomes" id="UP000815677"/>
    </source>
</evidence>
<gene>
    <name evidence="2" type="ORF">MCHLO_01245</name>
</gene>
<keyword evidence="3" id="KW-1185">Reference proteome</keyword>
<name>A0ABQ0L1B4_MYCCL</name>
<reference evidence="2" key="1">
    <citation type="submission" date="2014-09" db="EMBL/GenBank/DDBJ databases">
        <title>Genome sequence of the luminous mushroom Mycena chlorophos for searching fungal bioluminescence genes.</title>
        <authorList>
            <person name="Tanaka Y."/>
            <person name="Kasuga D."/>
            <person name="Oba Y."/>
            <person name="Hase S."/>
            <person name="Sato K."/>
            <person name="Oba Y."/>
            <person name="Sakakibara Y."/>
        </authorList>
    </citation>
    <scope>NUCLEOTIDE SEQUENCE</scope>
</reference>
<evidence type="ECO:0000313" key="2">
    <source>
        <dbReference type="EMBL" id="GAT43571.1"/>
    </source>
</evidence>
<dbReference type="EMBL" id="DF839181">
    <property type="protein sequence ID" value="GAT43571.1"/>
    <property type="molecule type" value="Genomic_DNA"/>
</dbReference>
<evidence type="ECO:0000256" key="1">
    <source>
        <dbReference type="SAM" id="MobiDB-lite"/>
    </source>
</evidence>
<proteinExistence type="predicted"/>
<protein>
    <submittedName>
        <fullName evidence="2">Uncharacterized protein</fullName>
    </submittedName>
</protein>
<accession>A0ABQ0L1B4</accession>